<evidence type="ECO:0000256" key="6">
    <source>
        <dbReference type="ARBA" id="ARBA00022833"/>
    </source>
</evidence>
<keyword evidence="4" id="KW-0479">Metal-binding</keyword>
<dbReference type="PANTHER" id="PTHR37016">
    <property type="match status" value="1"/>
</dbReference>
<feature type="compositionally biased region" description="Gly residues" evidence="8">
    <location>
        <begin position="352"/>
        <end position="375"/>
    </location>
</feature>
<feature type="compositionally biased region" description="Pro residues" evidence="8">
    <location>
        <begin position="397"/>
        <end position="407"/>
    </location>
</feature>
<keyword evidence="5" id="KW-0378">Hydrolase</keyword>
<evidence type="ECO:0000256" key="4">
    <source>
        <dbReference type="ARBA" id="ARBA00022723"/>
    </source>
</evidence>
<dbReference type="GO" id="GO:0004222">
    <property type="term" value="F:metalloendopeptidase activity"/>
    <property type="evidence" value="ECO:0007669"/>
    <property type="project" value="InterPro"/>
</dbReference>
<keyword evidence="9" id="KW-0732">Signal</keyword>
<dbReference type="InterPro" id="IPR050414">
    <property type="entry name" value="Fungal_M35_metalloproteases"/>
</dbReference>
<keyword evidence="12" id="KW-1185">Reference proteome</keyword>
<dbReference type="PANTHER" id="PTHR37016:SF3">
    <property type="entry name" value="NEUTRAL PROTEASE 2-RELATED"/>
    <property type="match status" value="1"/>
</dbReference>
<dbReference type="STRING" id="1081109.A0A168CEB9"/>
<evidence type="ECO:0000256" key="8">
    <source>
        <dbReference type="SAM" id="MobiDB-lite"/>
    </source>
</evidence>
<dbReference type="InterPro" id="IPR024079">
    <property type="entry name" value="MetalloPept_cat_dom_sf"/>
</dbReference>
<evidence type="ECO:0000256" key="9">
    <source>
        <dbReference type="SAM" id="SignalP"/>
    </source>
</evidence>
<evidence type="ECO:0000256" key="3">
    <source>
        <dbReference type="ARBA" id="ARBA00022670"/>
    </source>
</evidence>
<keyword evidence="7" id="KW-0482">Metalloprotease</keyword>
<evidence type="ECO:0000313" key="11">
    <source>
        <dbReference type="EMBL" id="KZZ96487.1"/>
    </source>
</evidence>
<comment type="caution">
    <text evidence="11">The sequence shown here is derived from an EMBL/GenBank/DDBJ whole genome shotgun (WGS) entry which is preliminary data.</text>
</comment>
<feature type="signal peptide" evidence="9">
    <location>
        <begin position="1"/>
        <end position="19"/>
    </location>
</feature>
<sequence length="504" mass="52058">MARQALLLLLSTLLLEAGACPEVVSYAVPVAGLSMNDGQPGNCVREMTGTPPELSGLEKRKLNKQTCGQNMQAVNQAYKECAERARAGAAAAKSGERKDVLKAVFKADNQQIMSQVAQHLTEIAEECSKNGEGITPVKCGCINDKGGTIAGLTFVYPNKKGDNEIQLCKPAFTQQGRGCNGQDLADVLLHEMSHSWGRTKDNGYQMENIDKIDTRKSLDNADSYTRYAKAVFLKCKVQDMYRNGHGPAPGNRPGPQVPGGKRPGTGFGGDNGMGQPGQPGQPDGPFQPPQGPPQGPPQPPFPGSEGGNPFPPQPPFPGSEGGHQFPPQWPPFPGQNGGFDRPPFLPPNFPGPNGGFGGGFGRPPRPGFGGGGFPGSGAPPPPPDFGAGGFPGSFPGGAPPPPFPPPVTGNELGDGTGAPGFDFGDLVPGLVASAQASNPAPAPAPGFGGGLRHLSVDTGAFAAEAPSSEEGVTIYADGAEEKEGVQIFAAEAEEEGVQIFADPQ</sequence>
<dbReference type="EMBL" id="AZGY01000007">
    <property type="protein sequence ID" value="KZZ96487.1"/>
    <property type="molecule type" value="Genomic_DNA"/>
</dbReference>
<reference evidence="11 12" key="1">
    <citation type="journal article" date="2016" name="Genome Biol. Evol.">
        <title>Divergent and convergent evolution of fungal pathogenicity.</title>
        <authorList>
            <person name="Shang Y."/>
            <person name="Xiao G."/>
            <person name="Zheng P."/>
            <person name="Cen K."/>
            <person name="Zhan S."/>
            <person name="Wang C."/>
        </authorList>
    </citation>
    <scope>NUCLEOTIDE SEQUENCE [LARGE SCALE GENOMIC DNA]</scope>
    <source>
        <strain evidence="11 12">RCEF 2490</strain>
    </source>
</reference>
<dbReference type="AlphaFoldDB" id="A0A168CEB9"/>
<feature type="chain" id="PRO_5007895918" evidence="9">
    <location>
        <begin position="20"/>
        <end position="504"/>
    </location>
</feature>
<dbReference type="SUPFAM" id="SSF55486">
    <property type="entry name" value="Metalloproteases ('zincins'), catalytic domain"/>
    <property type="match status" value="1"/>
</dbReference>
<dbReference type="Proteomes" id="UP000078544">
    <property type="component" value="Unassembled WGS sequence"/>
</dbReference>
<gene>
    <name evidence="11" type="ORF">AAL_03716</name>
</gene>
<keyword evidence="6" id="KW-0862">Zinc</keyword>
<feature type="compositionally biased region" description="Gly residues" evidence="8">
    <location>
        <begin position="386"/>
        <end position="395"/>
    </location>
</feature>
<accession>A0A168CEB9</accession>
<evidence type="ECO:0000256" key="1">
    <source>
        <dbReference type="ARBA" id="ARBA00001947"/>
    </source>
</evidence>
<evidence type="ECO:0000256" key="5">
    <source>
        <dbReference type="ARBA" id="ARBA00022801"/>
    </source>
</evidence>
<evidence type="ECO:0000259" key="10">
    <source>
        <dbReference type="Pfam" id="PF14521"/>
    </source>
</evidence>
<keyword evidence="3" id="KW-0645">Protease</keyword>
<proteinExistence type="inferred from homology"/>
<dbReference type="GO" id="GO:0046872">
    <property type="term" value="F:metal ion binding"/>
    <property type="evidence" value="ECO:0007669"/>
    <property type="project" value="UniProtKB-KW"/>
</dbReference>
<dbReference type="InterPro" id="IPR029463">
    <property type="entry name" value="Lys_MEP"/>
</dbReference>
<dbReference type="GO" id="GO:0006508">
    <property type="term" value="P:proteolysis"/>
    <property type="evidence" value="ECO:0007669"/>
    <property type="project" value="UniProtKB-KW"/>
</dbReference>
<evidence type="ECO:0000313" key="12">
    <source>
        <dbReference type="Proteomes" id="UP000078544"/>
    </source>
</evidence>
<organism evidence="11 12">
    <name type="scientific">Moelleriella libera RCEF 2490</name>
    <dbReference type="NCBI Taxonomy" id="1081109"/>
    <lineage>
        <taxon>Eukaryota</taxon>
        <taxon>Fungi</taxon>
        <taxon>Dikarya</taxon>
        <taxon>Ascomycota</taxon>
        <taxon>Pezizomycotina</taxon>
        <taxon>Sordariomycetes</taxon>
        <taxon>Hypocreomycetidae</taxon>
        <taxon>Hypocreales</taxon>
        <taxon>Clavicipitaceae</taxon>
        <taxon>Moelleriella</taxon>
    </lineage>
</organism>
<evidence type="ECO:0000256" key="7">
    <source>
        <dbReference type="ARBA" id="ARBA00023049"/>
    </source>
</evidence>
<dbReference type="OrthoDB" id="412874at2759"/>
<dbReference type="Gene3D" id="3.40.390.10">
    <property type="entry name" value="Collagenase (Catalytic Domain)"/>
    <property type="match status" value="1"/>
</dbReference>
<name>A0A168CEB9_9HYPO</name>
<comment type="cofactor">
    <cofactor evidence="1">
        <name>Zn(2+)</name>
        <dbReference type="ChEBI" id="CHEBI:29105"/>
    </cofactor>
</comment>
<feature type="compositionally biased region" description="Gly residues" evidence="8">
    <location>
        <begin position="261"/>
        <end position="277"/>
    </location>
</feature>
<dbReference type="Pfam" id="PF14521">
    <property type="entry name" value="Aspzincin_M35"/>
    <property type="match status" value="1"/>
</dbReference>
<evidence type="ECO:0000256" key="2">
    <source>
        <dbReference type="ARBA" id="ARBA00010279"/>
    </source>
</evidence>
<comment type="similarity">
    <text evidence="2">Belongs to the peptidase M35 family.</text>
</comment>
<feature type="region of interest" description="Disordered" evidence="8">
    <location>
        <begin position="243"/>
        <end position="454"/>
    </location>
</feature>
<protein>
    <submittedName>
        <fullName evidence="11">Metallopeptidase, catalytic domain protein</fullName>
    </submittedName>
</protein>
<feature type="domain" description="Lysine-specific metallo-endopeptidase" evidence="10">
    <location>
        <begin position="91"/>
        <end position="228"/>
    </location>
</feature>
<feature type="compositionally biased region" description="Pro residues" evidence="8">
    <location>
        <begin position="285"/>
        <end position="302"/>
    </location>
</feature>